<evidence type="ECO:0000256" key="8">
    <source>
        <dbReference type="SAM" id="MobiDB-lite"/>
    </source>
</evidence>
<dbReference type="CDD" id="cd06225">
    <property type="entry name" value="HAMP"/>
    <property type="match status" value="1"/>
</dbReference>
<dbReference type="InterPro" id="IPR036097">
    <property type="entry name" value="HisK_dim/P_sf"/>
</dbReference>
<dbReference type="EC" id="2.7.13.3" evidence="3"/>
<name>A0ABX1F466_9PROT</name>
<dbReference type="EMBL" id="JAAVTX010000006">
    <property type="protein sequence ID" value="NKE47150.1"/>
    <property type="molecule type" value="Genomic_DNA"/>
</dbReference>
<evidence type="ECO:0000313" key="15">
    <source>
        <dbReference type="EMBL" id="NKE47150.1"/>
    </source>
</evidence>
<dbReference type="SMART" id="SM00388">
    <property type="entry name" value="HisKA"/>
    <property type="match status" value="1"/>
</dbReference>
<dbReference type="SMART" id="SM00448">
    <property type="entry name" value="REC"/>
    <property type="match status" value="1"/>
</dbReference>
<dbReference type="Pfam" id="PF02518">
    <property type="entry name" value="HATPase_c"/>
    <property type="match status" value="1"/>
</dbReference>
<dbReference type="InterPro" id="IPR000160">
    <property type="entry name" value="GGDEF_dom"/>
</dbReference>
<evidence type="ECO:0000256" key="2">
    <source>
        <dbReference type="ARBA" id="ARBA00004370"/>
    </source>
</evidence>
<dbReference type="PROSITE" id="PS50109">
    <property type="entry name" value="HIS_KIN"/>
    <property type="match status" value="1"/>
</dbReference>
<dbReference type="SUPFAM" id="SSF55073">
    <property type="entry name" value="Nucleotide cyclase"/>
    <property type="match status" value="1"/>
</dbReference>
<evidence type="ECO:0000256" key="5">
    <source>
        <dbReference type="ARBA" id="ARBA00022679"/>
    </source>
</evidence>
<dbReference type="SUPFAM" id="SSF141868">
    <property type="entry name" value="EAL domain-like"/>
    <property type="match status" value="1"/>
</dbReference>
<evidence type="ECO:0000256" key="6">
    <source>
        <dbReference type="ARBA" id="ARBA00022777"/>
    </source>
</evidence>
<feature type="region of interest" description="Disordered" evidence="8">
    <location>
        <begin position="583"/>
        <end position="620"/>
    </location>
</feature>
<dbReference type="InterPro" id="IPR001633">
    <property type="entry name" value="EAL_dom"/>
</dbReference>
<dbReference type="PROSITE" id="PS50110">
    <property type="entry name" value="RESPONSE_REGULATORY"/>
    <property type="match status" value="1"/>
</dbReference>
<accession>A0ABX1F466</accession>
<dbReference type="InterPro" id="IPR003594">
    <property type="entry name" value="HATPase_dom"/>
</dbReference>
<gene>
    <name evidence="15" type="ORF">HB662_20395</name>
</gene>
<dbReference type="Pfam" id="PF00072">
    <property type="entry name" value="Response_reg"/>
    <property type="match status" value="1"/>
</dbReference>
<dbReference type="CDD" id="cd01948">
    <property type="entry name" value="EAL"/>
    <property type="match status" value="1"/>
</dbReference>
<dbReference type="InterPro" id="IPR003018">
    <property type="entry name" value="GAF"/>
</dbReference>
<dbReference type="PROSITE" id="PS50883">
    <property type="entry name" value="EAL"/>
    <property type="match status" value="1"/>
</dbReference>
<dbReference type="PROSITE" id="PS50885">
    <property type="entry name" value="HAMP"/>
    <property type="match status" value="1"/>
</dbReference>
<dbReference type="Gene3D" id="3.30.450.40">
    <property type="match status" value="1"/>
</dbReference>
<dbReference type="CDD" id="cd17546">
    <property type="entry name" value="REC_hyHK_CKI1_RcsC-like"/>
    <property type="match status" value="1"/>
</dbReference>
<dbReference type="InterPro" id="IPR035919">
    <property type="entry name" value="EAL_sf"/>
</dbReference>
<keyword evidence="9" id="KW-0472">Membrane</keyword>
<dbReference type="SMART" id="SM00267">
    <property type="entry name" value="GGDEF"/>
    <property type="match status" value="1"/>
</dbReference>
<evidence type="ECO:0000259" key="12">
    <source>
        <dbReference type="PROSITE" id="PS50883"/>
    </source>
</evidence>
<keyword evidence="5" id="KW-0808">Transferase</keyword>
<feature type="domain" description="Histidine kinase" evidence="10">
    <location>
        <begin position="1004"/>
        <end position="1223"/>
    </location>
</feature>
<dbReference type="InterPro" id="IPR001789">
    <property type="entry name" value="Sig_transdc_resp-reg_receiver"/>
</dbReference>
<evidence type="ECO:0000256" key="9">
    <source>
        <dbReference type="SAM" id="Phobius"/>
    </source>
</evidence>
<evidence type="ECO:0000313" key="16">
    <source>
        <dbReference type="Proteomes" id="UP000765160"/>
    </source>
</evidence>
<dbReference type="RefSeq" id="WP_168052190.1">
    <property type="nucleotide sequence ID" value="NZ_JAATJR010000006.1"/>
</dbReference>
<dbReference type="SUPFAM" id="SSF55781">
    <property type="entry name" value="GAF domain-like"/>
    <property type="match status" value="1"/>
</dbReference>
<dbReference type="InterPro" id="IPR029016">
    <property type="entry name" value="GAF-like_dom_sf"/>
</dbReference>
<feature type="transmembrane region" description="Helical" evidence="9">
    <location>
        <begin position="629"/>
        <end position="648"/>
    </location>
</feature>
<evidence type="ECO:0000256" key="1">
    <source>
        <dbReference type="ARBA" id="ARBA00000085"/>
    </source>
</evidence>
<dbReference type="Pfam" id="PF00672">
    <property type="entry name" value="HAMP"/>
    <property type="match status" value="1"/>
</dbReference>
<dbReference type="SUPFAM" id="SSF47384">
    <property type="entry name" value="Homodimeric domain of signal transducing histidine kinase"/>
    <property type="match status" value="1"/>
</dbReference>
<dbReference type="InterPro" id="IPR003660">
    <property type="entry name" value="HAMP_dom"/>
</dbReference>
<organism evidence="15 16">
    <name type="scientific">Falsiroseomonas frigidaquae</name>
    <dbReference type="NCBI Taxonomy" id="487318"/>
    <lineage>
        <taxon>Bacteria</taxon>
        <taxon>Pseudomonadati</taxon>
        <taxon>Pseudomonadota</taxon>
        <taxon>Alphaproteobacteria</taxon>
        <taxon>Acetobacterales</taxon>
        <taxon>Roseomonadaceae</taxon>
        <taxon>Falsiroseomonas</taxon>
    </lineage>
</organism>
<dbReference type="Gene3D" id="3.40.50.2300">
    <property type="match status" value="1"/>
</dbReference>
<comment type="subcellular location">
    <subcellularLocation>
        <location evidence="2">Membrane</location>
    </subcellularLocation>
</comment>
<dbReference type="InterPro" id="IPR029787">
    <property type="entry name" value="Nucleotide_cyclase"/>
</dbReference>
<evidence type="ECO:0000256" key="7">
    <source>
        <dbReference type="PROSITE-ProRule" id="PRU00169"/>
    </source>
</evidence>
<dbReference type="CDD" id="cd16922">
    <property type="entry name" value="HATPase_EvgS-ArcB-TorS-like"/>
    <property type="match status" value="1"/>
</dbReference>
<dbReference type="InterPro" id="IPR043128">
    <property type="entry name" value="Rev_trsase/Diguanyl_cyclase"/>
</dbReference>
<sequence>MPPAALPANEIERLRALHATGILDTPPEARFDGFARLAAHLVGAPMGFVSLIDANRQWLKAAVGVDLREAPRDLSFCAHAILTPHQVMVVEDAREDPRFADNPVVFGPPHIRFYAGAPIVNQAGLALGTLCVVDHEPRQMPAAATRALADIAQGVAAAIELRTSLDSAQSAALRDPLTGLGNRPLFEHRLAAAIELARGPEEQAFAVFCLDLDRFKAVNDLLGHAGGDALLREAARRLSASVRTSDTVARLGGDEFAVILSGPVTHAEADALAIRLIEALSAPFEYQGQPVPIRTSVGYALAPADGLDADALLRRADNALYAAKNQGRGRQMRFDPAMEGQLAGRQALERDLRAALAHGAFRFEWQPVADTATGQVASCEALLRWDRPGFGPVSPSVFVPIAEACGLGGMLDEWVLREGCRQAAAWPQPLKVALNVSASRFHLGGLAGLVASMLRDSGLAPDRLELEVTEGTLIKDEAAAAVTIEELHVLGVRVALDDFGTGYSSLGYLHALPLDKVKLDRSFIRDIDGSERARSVIRAVLQLCRGLGIKACAEGVETQSQLDFLRIEGCELVQGYLIGRPSPDPPLQQPAAGSAPAWSLAPRPELPPAAPTPRNLPRQRWGRGVRRRWASFAVLAMLPMLAFSAWLFETETQDRIVAAETEAAMAAERGVREVEGLVAQARTLLTALARVPEVSNTFDADTDAGADAGPCRTVLRQIGATAPWQRALSVIRTDGTLICDSIDSPESSLADRAQFQRVMQTGEEMLSNLVQPTFGGPPMLFMMVPVTRPDGQVAAVLSAGLDPEWLRGVITAAAPRNFRIGVIDGTGRLVAVHAPGVDPARVAGWRPGLDASAHAATRAALSSQRPGLLRAPMLEGVAGIFAHAPVDGSELHVILAVDEEELLASVRQRRMLSYLLLGAGGLVLLGLVLVLGEVMVLRPIRRLGETVDRLADGDLSARVGLDRQVATPELAALAQRLDHMAARLAAALETARAASAVKSRFLSAASHELRTPLNGILGWAQLLLRDRTLGPDHREQVRTIAEAGEHLAGVVGRLLEISTIEAGRAEAPRLEATDAAALARSCVDLLRPGADQKGLALRIEVAADVPRAVLLDRARVRQVLLNLLGNAVKFTDLGGVTLRLSKPLEGRLRFEVTDTGPGVSPMLSGRLFQDFVRYDPRGTGAAGSGLGLAVSARFAALLGGQIEYESGPGGRGSVFWFELPAAATREPAVPQPPAPVLISAAIPSSPTAAMPLMLPARGAVANAAPGAVSGNAAGGTSGWPDGRRLRILAADDVAANRLLLRATLEAVGHSVQLVADGAAAVEAVAREAAGFDAVLMDVQMPGMDGLEATRRIRALPGPMGRVPILAVTAGAFREDIAACHEAGMDGHVEKPIRVATLEAALARIVGPQADASPGSSHGRGDAPADGEAEVALERRA</sequence>
<dbReference type="SUPFAM" id="SSF52172">
    <property type="entry name" value="CheY-like"/>
    <property type="match status" value="1"/>
</dbReference>
<dbReference type="InterPro" id="IPR004358">
    <property type="entry name" value="Sig_transdc_His_kin-like_C"/>
</dbReference>
<dbReference type="Proteomes" id="UP000765160">
    <property type="component" value="Unassembled WGS sequence"/>
</dbReference>
<dbReference type="SMART" id="SM00304">
    <property type="entry name" value="HAMP"/>
    <property type="match status" value="1"/>
</dbReference>
<dbReference type="Gene3D" id="1.10.287.130">
    <property type="match status" value="1"/>
</dbReference>
<feature type="transmembrane region" description="Helical" evidence="9">
    <location>
        <begin position="911"/>
        <end position="932"/>
    </location>
</feature>
<dbReference type="PANTHER" id="PTHR44757">
    <property type="entry name" value="DIGUANYLATE CYCLASE DGCP"/>
    <property type="match status" value="1"/>
</dbReference>
<feature type="region of interest" description="Disordered" evidence="8">
    <location>
        <begin position="1407"/>
        <end position="1436"/>
    </location>
</feature>
<comment type="caution">
    <text evidence="15">The sequence shown here is derived from an EMBL/GenBank/DDBJ whole genome shotgun (WGS) entry which is preliminary data.</text>
</comment>
<evidence type="ECO:0000259" key="10">
    <source>
        <dbReference type="PROSITE" id="PS50109"/>
    </source>
</evidence>
<dbReference type="Pfam" id="PF00990">
    <property type="entry name" value="GGDEF"/>
    <property type="match status" value="1"/>
</dbReference>
<proteinExistence type="predicted"/>
<dbReference type="SMART" id="SM00052">
    <property type="entry name" value="EAL"/>
    <property type="match status" value="1"/>
</dbReference>
<dbReference type="PRINTS" id="PR00344">
    <property type="entry name" value="BCTRLSENSOR"/>
</dbReference>
<evidence type="ECO:0000256" key="4">
    <source>
        <dbReference type="ARBA" id="ARBA00022553"/>
    </source>
</evidence>
<dbReference type="Gene3D" id="3.30.450.20">
    <property type="entry name" value="PAS domain"/>
    <property type="match status" value="1"/>
</dbReference>
<dbReference type="SUPFAM" id="SSF55874">
    <property type="entry name" value="ATPase domain of HSP90 chaperone/DNA topoisomerase II/histidine kinase"/>
    <property type="match status" value="1"/>
</dbReference>
<dbReference type="SMART" id="SM00065">
    <property type="entry name" value="GAF"/>
    <property type="match status" value="1"/>
</dbReference>
<keyword evidence="16" id="KW-1185">Reference proteome</keyword>
<protein>
    <recommendedName>
        <fullName evidence="3">histidine kinase</fullName>
        <ecNumber evidence="3">2.7.13.3</ecNumber>
    </recommendedName>
</protein>
<feature type="modified residue" description="4-aspartylphosphate" evidence="7">
    <location>
        <position position="1337"/>
    </location>
</feature>
<keyword evidence="6" id="KW-0418">Kinase</keyword>
<feature type="domain" description="Response regulatory" evidence="11">
    <location>
        <begin position="1286"/>
        <end position="1405"/>
    </location>
</feature>
<keyword evidence="4 7" id="KW-0597">Phosphoprotein</keyword>
<dbReference type="Gene3D" id="3.30.565.10">
    <property type="entry name" value="Histidine kinase-like ATPase, C-terminal domain"/>
    <property type="match status" value="1"/>
</dbReference>
<dbReference type="InterPro" id="IPR011006">
    <property type="entry name" value="CheY-like_superfamily"/>
</dbReference>
<dbReference type="Pfam" id="PF00563">
    <property type="entry name" value="EAL"/>
    <property type="match status" value="1"/>
</dbReference>
<dbReference type="NCBIfam" id="TIGR00254">
    <property type="entry name" value="GGDEF"/>
    <property type="match status" value="1"/>
</dbReference>
<dbReference type="Pfam" id="PF00512">
    <property type="entry name" value="HisKA"/>
    <property type="match status" value="1"/>
</dbReference>
<feature type="domain" description="HAMP" evidence="13">
    <location>
        <begin position="934"/>
        <end position="989"/>
    </location>
</feature>
<comment type="catalytic activity">
    <reaction evidence="1">
        <text>ATP + protein L-histidine = ADP + protein N-phospho-L-histidine.</text>
        <dbReference type="EC" id="2.7.13.3"/>
    </reaction>
</comment>
<reference evidence="15 16" key="1">
    <citation type="submission" date="2020-03" db="EMBL/GenBank/DDBJ databases">
        <title>Roseomonas selenitidurans sp. nov. isolated from soil.</title>
        <authorList>
            <person name="Liu H."/>
        </authorList>
    </citation>
    <scope>NUCLEOTIDE SEQUENCE [LARGE SCALE GENOMIC DNA]</scope>
    <source>
        <strain evidence="15 16">JCM 15073</strain>
    </source>
</reference>
<dbReference type="Pfam" id="PF01590">
    <property type="entry name" value="GAF"/>
    <property type="match status" value="1"/>
</dbReference>
<keyword evidence="9" id="KW-1133">Transmembrane helix</keyword>
<evidence type="ECO:0000259" key="13">
    <source>
        <dbReference type="PROSITE" id="PS50885"/>
    </source>
</evidence>
<dbReference type="Gene3D" id="3.20.20.450">
    <property type="entry name" value="EAL domain"/>
    <property type="match status" value="1"/>
</dbReference>
<dbReference type="CDD" id="cd00082">
    <property type="entry name" value="HisKA"/>
    <property type="match status" value="1"/>
</dbReference>
<dbReference type="InterPro" id="IPR003661">
    <property type="entry name" value="HisK_dim/P_dom"/>
</dbReference>
<evidence type="ECO:0000259" key="11">
    <source>
        <dbReference type="PROSITE" id="PS50110"/>
    </source>
</evidence>
<dbReference type="InterPro" id="IPR036890">
    <property type="entry name" value="HATPase_C_sf"/>
</dbReference>
<dbReference type="InterPro" id="IPR052155">
    <property type="entry name" value="Biofilm_reg_signaling"/>
</dbReference>
<dbReference type="SMART" id="SM00387">
    <property type="entry name" value="HATPase_c"/>
    <property type="match status" value="1"/>
</dbReference>
<dbReference type="CDD" id="cd12914">
    <property type="entry name" value="PDC1_DGC_like"/>
    <property type="match status" value="1"/>
</dbReference>
<dbReference type="Gene3D" id="3.30.70.270">
    <property type="match status" value="1"/>
</dbReference>
<dbReference type="InterPro" id="IPR005467">
    <property type="entry name" value="His_kinase_dom"/>
</dbReference>
<feature type="domain" description="EAL" evidence="12">
    <location>
        <begin position="345"/>
        <end position="595"/>
    </location>
</feature>
<keyword evidence="9" id="KW-0812">Transmembrane</keyword>
<evidence type="ECO:0000259" key="14">
    <source>
        <dbReference type="PROSITE" id="PS50887"/>
    </source>
</evidence>
<dbReference type="PROSITE" id="PS50887">
    <property type="entry name" value="GGDEF"/>
    <property type="match status" value="1"/>
</dbReference>
<dbReference type="PANTHER" id="PTHR44757:SF2">
    <property type="entry name" value="BIOFILM ARCHITECTURE MAINTENANCE PROTEIN MBAA"/>
    <property type="match status" value="1"/>
</dbReference>
<dbReference type="Gene3D" id="6.10.340.10">
    <property type="match status" value="1"/>
</dbReference>
<evidence type="ECO:0000256" key="3">
    <source>
        <dbReference type="ARBA" id="ARBA00012438"/>
    </source>
</evidence>
<dbReference type="SUPFAM" id="SSF158472">
    <property type="entry name" value="HAMP domain-like"/>
    <property type="match status" value="1"/>
</dbReference>
<dbReference type="CDD" id="cd01949">
    <property type="entry name" value="GGDEF"/>
    <property type="match status" value="1"/>
</dbReference>
<feature type="domain" description="GGDEF" evidence="14">
    <location>
        <begin position="203"/>
        <end position="336"/>
    </location>
</feature>